<protein>
    <recommendedName>
        <fullName evidence="2">SH3b domain-containing protein</fullName>
    </recommendedName>
</protein>
<name>A0A0F9TPV1_9ZZZZ</name>
<proteinExistence type="predicted"/>
<dbReference type="Gene3D" id="2.30.30.40">
    <property type="entry name" value="SH3 Domains"/>
    <property type="match status" value="1"/>
</dbReference>
<dbReference type="AlphaFoldDB" id="A0A0F9TPV1"/>
<evidence type="ECO:0000313" key="1">
    <source>
        <dbReference type="EMBL" id="KKN43413.1"/>
    </source>
</evidence>
<organism evidence="1">
    <name type="scientific">marine sediment metagenome</name>
    <dbReference type="NCBI Taxonomy" id="412755"/>
    <lineage>
        <taxon>unclassified sequences</taxon>
        <taxon>metagenomes</taxon>
        <taxon>ecological metagenomes</taxon>
    </lineage>
</organism>
<comment type="caution">
    <text evidence="1">The sequence shown here is derived from an EMBL/GenBank/DDBJ whole genome shotgun (WGS) entry which is preliminary data.</text>
</comment>
<dbReference type="EMBL" id="LAZR01001513">
    <property type="protein sequence ID" value="KKN43413.1"/>
    <property type="molecule type" value="Genomic_DNA"/>
</dbReference>
<gene>
    <name evidence="1" type="ORF">LCGC14_0703480</name>
</gene>
<accession>A0A0F9TPV1</accession>
<sequence>MKKKITKASILLLAASLLFLSVARGEEVLRKLKVVTEQANIRLKPSIGSIIIKQAPEGTILESTRQEGEWYLIQLTPGELERVTGYVHESMVIIIEGPPKEQEEFEIIEETEIVEEQAIIKEQEEAEKPAEEEIIEETPPQPVITPPTQPVVTPPPPSKQPKFLFNLVFSGGGNYISGGDLNDGAQGFADYRSYILAVQAQGQAKPVHLSYILGGELTLALSSHFSLGIGVDYFLGERESLVKFPDDPSSETLTTHPEIQAIPLRLAISYYPVPNFYAKIGIEYYLAKCAYYYRSERVGSWEEWRGEATAQDFGILAGLGFEFELTSSFDFIVEATARYARISGFTGRDRSKDSTGTNHIEEGTLYFYRVQTAGEDSYPLLFIREDTPTEADVFDPREAVINFSGLSLKACFRIKF</sequence>
<evidence type="ECO:0008006" key="2">
    <source>
        <dbReference type="Google" id="ProtNLM"/>
    </source>
</evidence>
<reference evidence="1" key="1">
    <citation type="journal article" date="2015" name="Nature">
        <title>Complex archaea that bridge the gap between prokaryotes and eukaryotes.</title>
        <authorList>
            <person name="Spang A."/>
            <person name="Saw J.H."/>
            <person name="Jorgensen S.L."/>
            <person name="Zaremba-Niedzwiedzka K."/>
            <person name="Martijn J."/>
            <person name="Lind A.E."/>
            <person name="van Eijk R."/>
            <person name="Schleper C."/>
            <person name="Guy L."/>
            <person name="Ettema T.J."/>
        </authorList>
    </citation>
    <scope>NUCLEOTIDE SEQUENCE</scope>
</reference>